<dbReference type="GO" id="GO:0006297">
    <property type="term" value="P:nucleotide-excision repair, DNA gap filling"/>
    <property type="evidence" value="ECO:0007669"/>
    <property type="project" value="TreeGrafter"/>
</dbReference>
<dbReference type="GO" id="GO:0032807">
    <property type="term" value="C:DNA ligase IV complex"/>
    <property type="evidence" value="ECO:0007669"/>
    <property type="project" value="TreeGrafter"/>
</dbReference>
<dbReference type="GO" id="GO:0005524">
    <property type="term" value="F:ATP binding"/>
    <property type="evidence" value="ECO:0007669"/>
    <property type="project" value="UniProtKB-KW"/>
</dbReference>
<dbReference type="GO" id="GO:0006310">
    <property type="term" value="P:DNA recombination"/>
    <property type="evidence" value="ECO:0007669"/>
    <property type="project" value="InterPro"/>
</dbReference>
<evidence type="ECO:0000256" key="9">
    <source>
        <dbReference type="ARBA" id="ARBA00023242"/>
    </source>
</evidence>
<keyword evidence="8" id="KW-0234">DNA repair</keyword>
<evidence type="ECO:0000256" key="6">
    <source>
        <dbReference type="ARBA" id="ARBA00022840"/>
    </source>
</evidence>
<dbReference type="InterPro" id="IPR044125">
    <property type="entry name" value="Adenylation_DNA_ligase_IV"/>
</dbReference>
<proteinExistence type="inferred from homology"/>
<reference evidence="11 13" key="2">
    <citation type="submission" date="2018-11" db="EMBL/GenBank/DDBJ databases">
        <authorList>
            <consortium name="Pathogen Informatics"/>
        </authorList>
    </citation>
    <scope>NUCLEOTIDE SEQUENCE [LARGE SCALE GENOMIC DNA]</scope>
</reference>
<keyword evidence="4" id="KW-0547">Nucleotide-binding</keyword>
<dbReference type="InterPro" id="IPR036599">
    <property type="entry name" value="DNA_ligase_N_sf"/>
</dbReference>
<evidence type="ECO:0000259" key="10">
    <source>
        <dbReference type="PROSITE" id="PS50160"/>
    </source>
</evidence>
<dbReference type="GO" id="GO:0005958">
    <property type="term" value="C:DNA-dependent protein kinase-DNA ligase 4 complex"/>
    <property type="evidence" value="ECO:0007669"/>
    <property type="project" value="TreeGrafter"/>
</dbReference>
<keyword evidence="5" id="KW-0227">DNA damage</keyword>
<dbReference type="InterPro" id="IPR029710">
    <property type="entry name" value="LIG4"/>
</dbReference>
<dbReference type="Pfam" id="PF01068">
    <property type="entry name" value="DNA_ligase_A_M"/>
    <property type="match status" value="1"/>
</dbReference>
<sequence length="615" mass="72214">MDADDDKCDEKCGKLDNDKIDIDREIDSDYVIDVGDEKSKKFEFVVLCDYLDKLWKLRKAKRILRKKIFDKLIEKYSMSTDNATLFPLIRLIINNYDQRKFFMKSRKLIMQTCKSFFLPDDVKKNLLRIQSQMIIFPLLANFIPRMVRNCLHKYSQSGELFTWEWEEALLPVTRESRKNHRIIGLPSSLILKWLNPSNIKMVQSGIDLKEICSGGKNFNYSLLFSMFEPMLLSRIEQKHKKNIYDNVSFGQRGYSDLKTSMERIFFANNSILFQLKIYCGDVFYAEIKYDGEHFLIHRNHEQEYRYYSRNQNDFTENLSGILNNRINAFFSSSLINCILDVELILYDKIANRYVGKGKKASDGRIYDLKNLKESDIVTIRVAVFDVLYFNNNSLLDIKFEERIQYLYDNSIFSSTDEEFIFISMFTKIYSSEDFISFYKKAIENGEEGIVVKKIDSVYKIGERNAVNGWFKIKPFHISNESLDVAIVGVDCRANGKIENYSVAVIKNEKFFIIGKVSMGLKHVTRNFINSKLKKNDGLLTNKMIPKWIDKESVNKKDIPHKFVYKDNIQVIEIKASGIINGKLLFPSILFHRYDKLVIDANTYEDFINYEKVTFY</sequence>
<dbReference type="Gene3D" id="3.30.470.30">
    <property type="entry name" value="DNA ligase/mRNA capping enzyme"/>
    <property type="match status" value="1"/>
</dbReference>
<evidence type="ECO:0000313" key="11">
    <source>
        <dbReference type="EMBL" id="VDN54836.1"/>
    </source>
</evidence>
<dbReference type="Proteomes" id="UP000038040">
    <property type="component" value="Unplaced"/>
</dbReference>
<dbReference type="Pfam" id="PF04675">
    <property type="entry name" value="DNA_ligase_A_N"/>
    <property type="match status" value="1"/>
</dbReference>
<keyword evidence="13" id="KW-1185">Reference proteome</keyword>
<dbReference type="CDD" id="cd07903">
    <property type="entry name" value="Adenylation_DNA_ligase_IV"/>
    <property type="match status" value="1"/>
</dbReference>
<dbReference type="GO" id="GO:0003677">
    <property type="term" value="F:DNA binding"/>
    <property type="evidence" value="ECO:0007669"/>
    <property type="project" value="InterPro"/>
</dbReference>
<dbReference type="Proteomes" id="UP000274756">
    <property type="component" value="Unassembled WGS sequence"/>
</dbReference>
<dbReference type="InterPro" id="IPR012340">
    <property type="entry name" value="NA-bd_OB-fold"/>
</dbReference>
<evidence type="ECO:0000313" key="13">
    <source>
        <dbReference type="Proteomes" id="UP000274756"/>
    </source>
</evidence>
<evidence type="ECO:0000256" key="1">
    <source>
        <dbReference type="ARBA" id="ARBA00007572"/>
    </source>
</evidence>
<dbReference type="Gene3D" id="2.40.50.140">
    <property type="entry name" value="Nucleic acid-binding proteins"/>
    <property type="match status" value="1"/>
</dbReference>
<dbReference type="EMBL" id="UYYG01001151">
    <property type="protein sequence ID" value="VDN54836.1"/>
    <property type="molecule type" value="Genomic_DNA"/>
</dbReference>
<keyword evidence="3" id="KW-0479">Metal-binding</keyword>
<keyword evidence="9" id="KW-0539">Nucleus</keyword>
<dbReference type="AlphaFoldDB" id="A0A0N4U1G7"/>
<reference evidence="14" key="1">
    <citation type="submission" date="2017-02" db="UniProtKB">
        <authorList>
            <consortium name="WormBaseParasite"/>
        </authorList>
    </citation>
    <scope>IDENTIFICATION</scope>
</reference>
<evidence type="ECO:0000256" key="3">
    <source>
        <dbReference type="ARBA" id="ARBA00022723"/>
    </source>
</evidence>
<organism evidence="12 14">
    <name type="scientific">Dracunculus medinensis</name>
    <name type="common">Guinea worm</name>
    <dbReference type="NCBI Taxonomy" id="318479"/>
    <lineage>
        <taxon>Eukaryota</taxon>
        <taxon>Metazoa</taxon>
        <taxon>Ecdysozoa</taxon>
        <taxon>Nematoda</taxon>
        <taxon>Chromadorea</taxon>
        <taxon>Rhabditida</taxon>
        <taxon>Spirurina</taxon>
        <taxon>Dracunculoidea</taxon>
        <taxon>Dracunculidae</taxon>
        <taxon>Dracunculus</taxon>
    </lineage>
</organism>
<evidence type="ECO:0000256" key="7">
    <source>
        <dbReference type="ARBA" id="ARBA00022842"/>
    </source>
</evidence>
<dbReference type="GO" id="GO:0006303">
    <property type="term" value="P:double-strand break repair via nonhomologous end joining"/>
    <property type="evidence" value="ECO:0007669"/>
    <property type="project" value="TreeGrafter"/>
</dbReference>
<dbReference type="GO" id="GO:0046872">
    <property type="term" value="F:metal ion binding"/>
    <property type="evidence" value="ECO:0007669"/>
    <property type="project" value="UniProtKB-KW"/>
</dbReference>
<accession>A0A0N4U1G7</accession>
<dbReference type="SUPFAM" id="SSF56091">
    <property type="entry name" value="DNA ligase/mRNA capping enzyme, catalytic domain"/>
    <property type="match status" value="1"/>
</dbReference>
<evidence type="ECO:0000313" key="14">
    <source>
        <dbReference type="WBParaSite" id="DME_0000044901-mRNA-1"/>
    </source>
</evidence>
<gene>
    <name evidence="11" type="ORF">DME_LOCUS4809</name>
</gene>
<dbReference type="WBParaSite" id="DME_0000044901-mRNA-1">
    <property type="protein sequence ID" value="DME_0000044901-mRNA-1"/>
    <property type="gene ID" value="DME_0000044901"/>
</dbReference>
<dbReference type="Gene3D" id="1.10.3260.10">
    <property type="entry name" value="DNA ligase, ATP-dependent, N-terminal domain"/>
    <property type="match status" value="1"/>
</dbReference>
<comment type="similarity">
    <text evidence="1">Belongs to the ATP-dependent DNA ligase family.</text>
</comment>
<dbReference type="GO" id="GO:0003910">
    <property type="term" value="F:DNA ligase (ATP) activity"/>
    <property type="evidence" value="ECO:0007669"/>
    <property type="project" value="InterPro"/>
</dbReference>
<keyword evidence="7" id="KW-0460">Magnesium</keyword>
<dbReference type="SUPFAM" id="SSF50249">
    <property type="entry name" value="Nucleic acid-binding proteins"/>
    <property type="match status" value="1"/>
</dbReference>
<keyword evidence="6" id="KW-0067">ATP-binding</keyword>
<feature type="domain" description="ATP-dependent DNA ligase family profile" evidence="10">
    <location>
        <begin position="372"/>
        <end position="496"/>
    </location>
</feature>
<keyword evidence="2" id="KW-0436">Ligase</keyword>
<dbReference type="PANTHER" id="PTHR45997:SF1">
    <property type="entry name" value="DNA LIGASE 4"/>
    <property type="match status" value="1"/>
</dbReference>
<evidence type="ECO:0000313" key="12">
    <source>
        <dbReference type="Proteomes" id="UP000038040"/>
    </source>
</evidence>
<evidence type="ECO:0000256" key="5">
    <source>
        <dbReference type="ARBA" id="ARBA00022763"/>
    </source>
</evidence>
<protein>
    <submittedName>
        <fullName evidence="14">DNA_LIGASE_A3 domain-containing protein</fullName>
    </submittedName>
</protein>
<evidence type="ECO:0000256" key="8">
    <source>
        <dbReference type="ARBA" id="ARBA00023204"/>
    </source>
</evidence>
<dbReference type="PANTHER" id="PTHR45997">
    <property type="entry name" value="DNA LIGASE 4"/>
    <property type="match status" value="1"/>
</dbReference>
<evidence type="ECO:0000256" key="2">
    <source>
        <dbReference type="ARBA" id="ARBA00022598"/>
    </source>
</evidence>
<dbReference type="OrthoDB" id="206088at2759"/>
<dbReference type="STRING" id="318479.A0A0N4U1G7"/>
<evidence type="ECO:0000256" key="4">
    <source>
        <dbReference type="ARBA" id="ARBA00022741"/>
    </source>
</evidence>
<dbReference type="InterPro" id="IPR012310">
    <property type="entry name" value="DNA_ligase_ATP-dep_cent"/>
</dbReference>
<dbReference type="PROSITE" id="PS50160">
    <property type="entry name" value="DNA_LIGASE_A3"/>
    <property type="match status" value="1"/>
</dbReference>
<name>A0A0N4U1G7_DRAME</name>
<dbReference type="InterPro" id="IPR012308">
    <property type="entry name" value="DNA_ligase_ATP-dep_N"/>
</dbReference>